<feature type="compositionally biased region" description="Basic and acidic residues" evidence="1">
    <location>
        <begin position="1"/>
        <end position="23"/>
    </location>
</feature>
<sequence>MRQEMGVEKKGGGAGWPEKDWRTGNDQGLLLLPYFIGEERSDEAKPAANRCTGKYANRTEQLERKKKKRERRTVRIGKHAAGRRDNDEDSTDPNNSALLHSKCSCKNKWLRIRQRFEDYQIETQNKLITHSFSKRQVTAVRRVRVLRRLRKHRESPNDVIAGDEKAAEEIFKDIEAQHGLQPPPLNDDFIEISKDGSSLPSGVHPPALPHFDDMAGEQHDSTQGPLPIEEPQTMVPPAAATDEISNSMSGDTMDQA</sequence>
<evidence type="ECO:0000313" key="2">
    <source>
        <dbReference type="EMBL" id="PAV90488.1"/>
    </source>
</evidence>
<reference evidence="2 3" key="1">
    <citation type="journal article" date="2017" name="Curr. Biol.">
        <title>Genome architecture and evolution of a unichromosomal asexual nematode.</title>
        <authorList>
            <person name="Fradin H."/>
            <person name="Zegar C."/>
            <person name="Gutwein M."/>
            <person name="Lucas J."/>
            <person name="Kovtun M."/>
            <person name="Corcoran D."/>
            <person name="Baugh L.R."/>
            <person name="Kiontke K."/>
            <person name="Gunsalus K."/>
            <person name="Fitch D.H."/>
            <person name="Piano F."/>
        </authorList>
    </citation>
    <scope>NUCLEOTIDE SEQUENCE [LARGE SCALE GENOMIC DNA]</scope>
    <source>
        <strain evidence="2">PF1309</strain>
    </source>
</reference>
<gene>
    <name evidence="2" type="ORF">WR25_27142</name>
</gene>
<dbReference type="EMBL" id="LIAE01006371">
    <property type="protein sequence ID" value="PAV90488.1"/>
    <property type="molecule type" value="Genomic_DNA"/>
</dbReference>
<feature type="compositionally biased region" description="Polar residues" evidence="1">
    <location>
        <begin position="243"/>
        <end position="256"/>
    </location>
</feature>
<proteinExistence type="predicted"/>
<keyword evidence="3" id="KW-1185">Reference proteome</keyword>
<protein>
    <submittedName>
        <fullName evidence="2">Uncharacterized protein</fullName>
    </submittedName>
</protein>
<organism evidence="2 3">
    <name type="scientific">Diploscapter pachys</name>
    <dbReference type="NCBI Taxonomy" id="2018661"/>
    <lineage>
        <taxon>Eukaryota</taxon>
        <taxon>Metazoa</taxon>
        <taxon>Ecdysozoa</taxon>
        <taxon>Nematoda</taxon>
        <taxon>Chromadorea</taxon>
        <taxon>Rhabditida</taxon>
        <taxon>Rhabditina</taxon>
        <taxon>Rhabditomorpha</taxon>
        <taxon>Rhabditoidea</taxon>
        <taxon>Rhabditidae</taxon>
        <taxon>Diploscapter</taxon>
    </lineage>
</organism>
<feature type="region of interest" description="Disordered" evidence="1">
    <location>
        <begin position="192"/>
        <end position="256"/>
    </location>
</feature>
<dbReference type="Proteomes" id="UP000218231">
    <property type="component" value="Unassembled WGS sequence"/>
</dbReference>
<feature type="region of interest" description="Disordered" evidence="1">
    <location>
        <begin position="42"/>
        <end position="96"/>
    </location>
</feature>
<feature type="compositionally biased region" description="Basic and acidic residues" evidence="1">
    <location>
        <begin position="210"/>
        <end position="220"/>
    </location>
</feature>
<evidence type="ECO:0000256" key="1">
    <source>
        <dbReference type="SAM" id="MobiDB-lite"/>
    </source>
</evidence>
<name>A0A2A2LWF5_9BILA</name>
<comment type="caution">
    <text evidence="2">The sequence shown here is derived from an EMBL/GenBank/DDBJ whole genome shotgun (WGS) entry which is preliminary data.</text>
</comment>
<accession>A0A2A2LWF5</accession>
<feature type="region of interest" description="Disordered" evidence="1">
    <location>
        <begin position="1"/>
        <end position="24"/>
    </location>
</feature>
<feature type="compositionally biased region" description="Basic residues" evidence="1">
    <location>
        <begin position="64"/>
        <end position="81"/>
    </location>
</feature>
<evidence type="ECO:0000313" key="3">
    <source>
        <dbReference type="Proteomes" id="UP000218231"/>
    </source>
</evidence>
<dbReference type="AlphaFoldDB" id="A0A2A2LWF5"/>